<keyword evidence="1" id="KW-0812">Transmembrane</keyword>
<name>A0A1B6JUA6_9HEMI</name>
<dbReference type="AlphaFoldDB" id="A0A1B6JUA6"/>
<organism evidence="3">
    <name type="scientific">Homalodisca liturata</name>
    <dbReference type="NCBI Taxonomy" id="320908"/>
    <lineage>
        <taxon>Eukaryota</taxon>
        <taxon>Metazoa</taxon>
        <taxon>Ecdysozoa</taxon>
        <taxon>Arthropoda</taxon>
        <taxon>Hexapoda</taxon>
        <taxon>Insecta</taxon>
        <taxon>Pterygota</taxon>
        <taxon>Neoptera</taxon>
        <taxon>Paraneoptera</taxon>
        <taxon>Hemiptera</taxon>
        <taxon>Auchenorrhyncha</taxon>
        <taxon>Membracoidea</taxon>
        <taxon>Cicadellidae</taxon>
        <taxon>Cicadellinae</taxon>
        <taxon>Proconiini</taxon>
        <taxon>Homalodisca</taxon>
    </lineage>
</organism>
<evidence type="ECO:0000256" key="2">
    <source>
        <dbReference type="SAM" id="SignalP"/>
    </source>
</evidence>
<protein>
    <submittedName>
        <fullName evidence="3">Uncharacterized protein</fullName>
    </submittedName>
</protein>
<evidence type="ECO:0000313" key="3">
    <source>
        <dbReference type="EMBL" id="JAT02795.1"/>
    </source>
</evidence>
<feature type="non-terminal residue" evidence="3">
    <location>
        <position position="1"/>
    </location>
</feature>
<feature type="non-terminal residue" evidence="3">
    <location>
        <position position="129"/>
    </location>
</feature>
<dbReference type="EMBL" id="GECU01004912">
    <property type="protein sequence ID" value="JAT02795.1"/>
    <property type="molecule type" value="Transcribed_RNA"/>
</dbReference>
<gene>
    <name evidence="3" type="ORF">g.57701</name>
</gene>
<feature type="signal peptide" evidence="2">
    <location>
        <begin position="1"/>
        <end position="18"/>
    </location>
</feature>
<evidence type="ECO:0000256" key="1">
    <source>
        <dbReference type="SAM" id="Phobius"/>
    </source>
</evidence>
<proteinExistence type="predicted"/>
<reference evidence="3" key="1">
    <citation type="submission" date="2015-11" db="EMBL/GenBank/DDBJ databases">
        <title>De novo transcriptome assembly of four potential Pierce s Disease insect vectors from Arizona vineyards.</title>
        <authorList>
            <person name="Tassone E.E."/>
        </authorList>
    </citation>
    <scope>NUCLEOTIDE SEQUENCE</scope>
</reference>
<sequence length="129" mass="14916">LNMLTAMQIIFFLLHALADNLEFDIDEFDILYCIDDVVATKNVKYANSLKVSHLGNVRLEVTEIRPRVLVVYDRTQYFGSPQPVAYRMDFERKILGLASFAWTYIGFCIVVGLAVVKMAYLLFLYADYR</sequence>
<keyword evidence="2" id="KW-0732">Signal</keyword>
<keyword evidence="1" id="KW-0472">Membrane</keyword>
<keyword evidence="1" id="KW-1133">Transmembrane helix</keyword>
<accession>A0A1B6JUA6</accession>
<feature type="chain" id="PRO_5008586032" evidence="2">
    <location>
        <begin position="19"/>
        <end position="129"/>
    </location>
</feature>
<feature type="transmembrane region" description="Helical" evidence="1">
    <location>
        <begin position="101"/>
        <end position="126"/>
    </location>
</feature>